<comment type="caution">
    <text evidence="2">The sequence shown here is derived from an EMBL/GenBank/DDBJ whole genome shotgun (WGS) entry which is preliminary data.</text>
</comment>
<sequence length="72" mass="8303">MIQKIIRVGNSAAVTIPQSIIKEKKLRVGDEVQVDVEPIRKTKRTTLTPEFIRWVDKYIENNRPALEELASK</sequence>
<accession>A0A1F4V268</accession>
<dbReference type="AlphaFoldDB" id="A0A1F4V268"/>
<protein>
    <recommendedName>
        <fullName evidence="1">SpoVT-AbrB domain-containing protein</fullName>
    </recommendedName>
</protein>
<reference evidence="2 3" key="1">
    <citation type="journal article" date="2016" name="Nat. Commun.">
        <title>Thousands of microbial genomes shed light on interconnected biogeochemical processes in an aquifer system.</title>
        <authorList>
            <person name="Anantharaman K."/>
            <person name="Brown C.T."/>
            <person name="Hug L.A."/>
            <person name="Sharon I."/>
            <person name="Castelle C.J."/>
            <person name="Probst A.J."/>
            <person name="Thomas B.C."/>
            <person name="Singh A."/>
            <person name="Wilkins M.J."/>
            <person name="Karaoz U."/>
            <person name="Brodie E.L."/>
            <person name="Williams K.H."/>
            <person name="Hubbard S.S."/>
            <person name="Banfield J.F."/>
        </authorList>
    </citation>
    <scope>NUCLEOTIDE SEQUENCE [LARGE SCALE GENOMIC DNA]</scope>
</reference>
<dbReference type="InterPro" id="IPR007159">
    <property type="entry name" value="SpoVT-AbrB_dom"/>
</dbReference>
<evidence type="ECO:0000313" key="2">
    <source>
        <dbReference type="EMBL" id="OGC51170.1"/>
    </source>
</evidence>
<gene>
    <name evidence="2" type="ORF">A2982_04320</name>
</gene>
<feature type="domain" description="SpoVT-AbrB" evidence="1">
    <location>
        <begin position="6"/>
        <end position="49"/>
    </location>
</feature>
<proteinExistence type="predicted"/>
<name>A0A1F4V268_UNCKA</name>
<dbReference type="STRING" id="1802624.A2982_04320"/>
<dbReference type="InterPro" id="IPR037914">
    <property type="entry name" value="SpoVT-AbrB_sf"/>
</dbReference>
<dbReference type="GO" id="GO:0003677">
    <property type="term" value="F:DNA binding"/>
    <property type="evidence" value="ECO:0007669"/>
    <property type="project" value="InterPro"/>
</dbReference>
<organism evidence="2 3">
    <name type="scientific">candidate division WWE3 bacterium RIFCSPLOWO2_01_FULL_39_13</name>
    <dbReference type="NCBI Taxonomy" id="1802624"/>
    <lineage>
        <taxon>Bacteria</taxon>
        <taxon>Katanobacteria</taxon>
    </lineage>
</organism>
<dbReference type="Gene3D" id="2.10.260.10">
    <property type="match status" value="1"/>
</dbReference>
<dbReference type="EMBL" id="MEVH01000029">
    <property type="protein sequence ID" value="OGC51170.1"/>
    <property type="molecule type" value="Genomic_DNA"/>
</dbReference>
<evidence type="ECO:0000313" key="3">
    <source>
        <dbReference type="Proteomes" id="UP000178771"/>
    </source>
</evidence>
<dbReference type="Proteomes" id="UP000178771">
    <property type="component" value="Unassembled WGS sequence"/>
</dbReference>
<dbReference type="SUPFAM" id="SSF89447">
    <property type="entry name" value="AbrB/MazE/MraZ-like"/>
    <property type="match status" value="1"/>
</dbReference>
<dbReference type="SMART" id="SM00966">
    <property type="entry name" value="SpoVT_AbrB"/>
    <property type="match status" value="1"/>
</dbReference>
<evidence type="ECO:0000259" key="1">
    <source>
        <dbReference type="SMART" id="SM00966"/>
    </source>
</evidence>